<dbReference type="InterPro" id="IPR027417">
    <property type="entry name" value="P-loop_NTPase"/>
</dbReference>
<dbReference type="PANTHER" id="PTHR34704:SF2">
    <property type="entry name" value="ATPASE"/>
    <property type="match status" value="1"/>
</dbReference>
<dbReference type="AlphaFoldDB" id="A0A1C5JIP0"/>
<dbReference type="Gene3D" id="3.40.50.300">
    <property type="entry name" value="P-loop containing nucleotide triphosphate hydrolases"/>
    <property type="match status" value="1"/>
</dbReference>
<gene>
    <name evidence="1" type="ORF">GA0070560_13314</name>
</gene>
<organism evidence="1 2">
    <name type="scientific">Micromonospora halophytica</name>
    <dbReference type="NCBI Taxonomy" id="47864"/>
    <lineage>
        <taxon>Bacteria</taxon>
        <taxon>Bacillati</taxon>
        <taxon>Actinomycetota</taxon>
        <taxon>Actinomycetes</taxon>
        <taxon>Micromonosporales</taxon>
        <taxon>Micromonosporaceae</taxon>
        <taxon>Micromonospora</taxon>
    </lineage>
</organism>
<sequence length="503" mass="54397">MRELAKPAGIFDRDVEWTELARFAADERPGATLGVVSGRRRQGKTLLLYELARAGGGFYFGATEATAVESLRRLGEALGNYTGAPGPVHLPDWAAAVDALLALGRDRPVTVVIDEFPYLVRAARDLPSIIQYALTPGRPERTASRARLLLCGSALSFMGGLLAGSAPLRGRAGLELPVQPLDYRAAAAFWGVDDPLLAVKVFSIVGGTPAYRREYVQDDAPSGPADFDAWVVRAVLNPARPLFREARYLLAEDPDLRDTALYHSVLAAVAEGNASRGGIAGYIGRKATDLQHPLTVLEDAGLLVREPDLLRSGRSSYRITEPLISFYQAVMRPAWTALEQRRGQEVWRRSQRRYASAVLGPRFEEIVRQWAVRFADPDVLGGPVAEVGAATLTDPASRTSHELDLVAVGEPPMGDGPRPLLAIGEVKWGRRLGLPDLERLGRLRELLLQRSGVNATGTRLLLASAEGFTDELVEDASARPDVVLVDPGVLYASSADRTAGWSG</sequence>
<accession>A0A1C5JIP0</accession>
<keyword evidence="2" id="KW-1185">Reference proteome</keyword>
<dbReference type="EMBL" id="FMDN01000033">
    <property type="protein sequence ID" value="SCG70089.1"/>
    <property type="molecule type" value="Genomic_DNA"/>
</dbReference>
<dbReference type="STRING" id="47864.GA0070560_13314"/>
<proteinExistence type="predicted"/>
<dbReference type="SUPFAM" id="SSF52540">
    <property type="entry name" value="P-loop containing nucleoside triphosphate hydrolases"/>
    <property type="match status" value="1"/>
</dbReference>
<reference evidence="2" key="1">
    <citation type="submission" date="2016-06" db="EMBL/GenBank/DDBJ databases">
        <authorList>
            <person name="Varghese N."/>
        </authorList>
    </citation>
    <scope>NUCLEOTIDE SEQUENCE [LARGE SCALE GENOMIC DNA]</scope>
    <source>
        <strain evidence="2">DSM 43171</strain>
    </source>
</reference>
<dbReference type="Proteomes" id="UP000199408">
    <property type="component" value="Unassembled WGS sequence"/>
</dbReference>
<evidence type="ECO:0008006" key="3">
    <source>
        <dbReference type="Google" id="ProtNLM"/>
    </source>
</evidence>
<dbReference type="InterPro" id="IPR036390">
    <property type="entry name" value="WH_DNA-bd_sf"/>
</dbReference>
<dbReference type="OrthoDB" id="9813134at2"/>
<dbReference type="SUPFAM" id="SSF46785">
    <property type="entry name" value="Winged helix' DNA-binding domain"/>
    <property type="match status" value="1"/>
</dbReference>
<dbReference type="PANTHER" id="PTHR34704">
    <property type="entry name" value="ATPASE"/>
    <property type="match status" value="1"/>
</dbReference>
<protein>
    <recommendedName>
        <fullName evidence="3">DUF234 domain-containing protein</fullName>
    </recommendedName>
</protein>
<evidence type="ECO:0000313" key="1">
    <source>
        <dbReference type="EMBL" id="SCG70089.1"/>
    </source>
</evidence>
<evidence type="ECO:0000313" key="2">
    <source>
        <dbReference type="Proteomes" id="UP000199408"/>
    </source>
</evidence>
<name>A0A1C5JIP0_9ACTN</name>